<dbReference type="InterPro" id="IPR007094">
    <property type="entry name" value="RNA-dir_pol_PSvirus"/>
</dbReference>
<evidence type="ECO:0000256" key="2">
    <source>
        <dbReference type="ARBA" id="ARBA00022695"/>
    </source>
</evidence>
<dbReference type="InterPro" id="IPR043502">
    <property type="entry name" value="DNA/RNA_pol_sf"/>
</dbReference>
<dbReference type="PROSITE" id="PS50507">
    <property type="entry name" value="RDRP_SSRNA_POS"/>
    <property type="match status" value="1"/>
</dbReference>
<reference evidence="5" key="1">
    <citation type="journal article" date="2020" name="Viruses">
        <title>Unmapped RNA Virus Diversity in Termites and their Symbionts.</title>
        <authorList>
            <person name="Lay C.L."/>
            <person name="Shi M."/>
            <person name="Bucek A."/>
            <person name="Bourguignon T."/>
            <person name="Lo N."/>
            <person name="Holmes E.C."/>
        </authorList>
    </citation>
    <scope>NUCLEOTIDE SEQUENCE</scope>
    <source>
        <strain evidence="5">1v2v_15</strain>
    </source>
</reference>
<proteinExistence type="predicted"/>
<dbReference type="EMBL" id="MW052068">
    <property type="protein sequence ID" value="QQM16260.1"/>
    <property type="molecule type" value="Genomic_RNA"/>
</dbReference>
<evidence type="ECO:0000256" key="1">
    <source>
        <dbReference type="ARBA" id="ARBA00022679"/>
    </source>
</evidence>
<keyword evidence="1" id="KW-0808">Transferase</keyword>
<dbReference type="GO" id="GO:0003723">
    <property type="term" value="F:RNA binding"/>
    <property type="evidence" value="ECO:0007669"/>
    <property type="project" value="InterPro"/>
</dbReference>
<dbReference type="GO" id="GO:0003968">
    <property type="term" value="F:RNA-directed RNA polymerase activity"/>
    <property type="evidence" value="ECO:0007669"/>
    <property type="project" value="InterPro"/>
</dbReference>
<dbReference type="SUPFAM" id="SSF56672">
    <property type="entry name" value="DNA/RNA polymerases"/>
    <property type="match status" value="1"/>
</dbReference>
<evidence type="ECO:0000259" key="4">
    <source>
        <dbReference type="PROSITE" id="PS50507"/>
    </source>
</evidence>
<evidence type="ECO:0000256" key="3">
    <source>
        <dbReference type="ARBA" id="ARBA00022953"/>
    </source>
</evidence>
<evidence type="ECO:0000313" key="5">
    <source>
        <dbReference type="EMBL" id="QQM16260.1"/>
    </source>
</evidence>
<feature type="domain" description="RdRp catalytic" evidence="4">
    <location>
        <begin position="341"/>
        <end position="457"/>
    </location>
</feature>
<name>A0A7T7K8R3_9VIRU</name>
<accession>A0A7T7K8R3</accession>
<protein>
    <submittedName>
        <fullName evidence="5">Putative replicase</fullName>
    </submittedName>
</protein>
<keyword evidence="3" id="KW-0693">Viral RNA replication</keyword>
<dbReference type="Pfam" id="PF00680">
    <property type="entry name" value="RdRP_1"/>
    <property type="match status" value="1"/>
</dbReference>
<dbReference type="InterPro" id="IPR001205">
    <property type="entry name" value="RNA-dir_pol_C"/>
</dbReference>
<organism evidence="5">
    <name type="scientific">Hatsystermes virus</name>
    <dbReference type="NCBI Taxonomy" id="2796593"/>
    <lineage>
        <taxon>Viruses</taxon>
        <taxon>Riboviria</taxon>
    </lineage>
</organism>
<dbReference type="GO" id="GO:0006351">
    <property type="term" value="P:DNA-templated transcription"/>
    <property type="evidence" value="ECO:0007669"/>
    <property type="project" value="InterPro"/>
</dbReference>
<reference evidence="5" key="2">
    <citation type="submission" date="2020-09" db="EMBL/GenBank/DDBJ databases">
        <authorList>
            <person name="Le Lay C."/>
            <person name="Shi M."/>
            <person name="Bucek A."/>
            <person name="Bourguignon T."/>
            <person name="Lo N."/>
            <person name="Holmes E.C."/>
        </authorList>
    </citation>
    <scope>NUCLEOTIDE SEQUENCE</scope>
    <source>
        <strain evidence="5">1v2v_15</strain>
    </source>
</reference>
<dbReference type="GO" id="GO:0039694">
    <property type="term" value="P:viral RNA genome replication"/>
    <property type="evidence" value="ECO:0007669"/>
    <property type="project" value="InterPro"/>
</dbReference>
<sequence length="649" mass="72409">MSKIYNLEVFKTEEMNEITEGNVVRRVENPRIPYQGKLSDGARKHLLSVVNWAEKNSLVADAHAKDRLIRWLSREARGEQRDLRTPIFRVGEGSWESRESITKRFWSLLQQIHWGKGQVARLILTREQDRLHNIGSWSEFLAWSDDGPAKVFDIYKDKSVPNINRRAWSRALLRAMALLPRESVSMSSISEVLNSVGIENFTGLEMSLRTNSGPPYYKSPWKPREGQDQESSADSRLAFDYIKARSELLFRQFMRGDPQPLYAVAAKRLVQKDSIDARKRIVIALEKSEPVISKCYTPRVYEGLLRHHSPDGIHEFVALSDLPNIDLTMQLLLQVAEKGGRVILSGDYSGYDHSLSPWHIKQAGLVLASWVKGGRNLVNAQVASMVDHVTLITPDRVWGAKPSSMKSGSGLTNILDSLCNLLVLFYGHEVGAYSLINCCVQGDDFLLDAEGVTPQVMSQVADEFGLVAHPDKQSFNQGQVDFLQRQHFYGLIGGVASVARTLGVTLSYETMSHKPSEWNGWADVVRIIAQLENAVFNPGFETLVKFVSSGDAKYHLGAGKTPEQIYHSAASGAIEDLTASYGSFGKSRGRYKSTEDSFKGSAVIGVLNGEVMPPVGSYARFSRAYGDLRLASVVLNGLERANRPDLYVK</sequence>
<keyword evidence="2" id="KW-0548">Nucleotidyltransferase</keyword>